<evidence type="ECO:0000313" key="3">
    <source>
        <dbReference type="Proteomes" id="UP000002411"/>
    </source>
</evidence>
<dbReference type="AlphaFoldDB" id="A5MYL4"/>
<keyword evidence="3" id="KW-1185">Reference proteome</keyword>
<dbReference type="NCBIfam" id="TIGR02681">
    <property type="entry name" value="phage_pRha"/>
    <property type="match status" value="1"/>
</dbReference>
<sequence>MKELIDLGLFTKRERALVSSRIIAKNFDKRHDQVLRDIENIIKGLHKIEETPIRNYFIKSSYLHEQNNQKYPEYIMTRDGFSLLVMGFTGQKALQWKLKYIEAFNKMEAFIKEKQSSEWLQTRKNGKLVRRSETDSLDELLKYAINQGSKTYEKNPDLIFTNYSRLVNTQVGIKKGQREYATRKVLDTIAFIEDMILNTVREEMENGTEYHDIYAICKERAEQIVKYAYLPMQRLIA</sequence>
<evidence type="ECO:0000313" key="2">
    <source>
        <dbReference type="EMBL" id="EDK33960.1"/>
    </source>
</evidence>
<dbReference type="KEGG" id="ckl:CKL_1948"/>
<reference evidence="2 3" key="1">
    <citation type="journal article" date="2008" name="Proc. Natl. Acad. Sci. U.S.A.">
        <title>The genome of Clostridium kluyveri, a strict anaerobe with unique metabolic features.</title>
        <authorList>
            <person name="Seedorf H."/>
            <person name="Fricke W.F."/>
            <person name="Veith B."/>
            <person name="Brueggemann H."/>
            <person name="Liesegang H."/>
            <person name="Strittmatter A."/>
            <person name="Miethke M."/>
            <person name="Buckel W."/>
            <person name="Hinderberger J."/>
            <person name="Li F."/>
            <person name="Hagemeier C."/>
            <person name="Thauer R.K."/>
            <person name="Gottschalk G."/>
        </authorList>
    </citation>
    <scope>NUCLEOTIDE SEQUENCE [LARGE SCALE GENOMIC DNA]</scope>
    <source>
        <strain evidence="3">ATCC 8527 / DSM 555 / NCIMB 10680</strain>
        <strain evidence="2">DSM 555</strain>
    </source>
</reference>
<evidence type="ECO:0000313" key="1">
    <source>
        <dbReference type="EMBL" id="EDK33892.1"/>
    </source>
</evidence>
<dbReference type="EMBL" id="CP000673">
    <property type="protein sequence ID" value="EDK33892.1"/>
    <property type="molecule type" value="Genomic_DNA"/>
</dbReference>
<proteinExistence type="predicted"/>
<dbReference type="RefSeq" id="WP_012102247.1">
    <property type="nucleotide sequence ID" value="NC_009706.1"/>
</dbReference>
<dbReference type="KEGG" id="ckl:CKL_1850"/>
<dbReference type="Proteomes" id="UP000002411">
    <property type="component" value="Chromosome"/>
</dbReference>
<gene>
    <name evidence="1" type="ordered locus">CKL_1850</name>
    <name evidence="2" type="ordered locus">CKL_1948</name>
</gene>
<dbReference type="EMBL" id="CP000673">
    <property type="protein sequence ID" value="EDK33960.1"/>
    <property type="molecule type" value="Genomic_DNA"/>
</dbReference>
<protein>
    <submittedName>
        <fullName evidence="2">Phage-related protein</fullName>
    </submittedName>
</protein>
<dbReference type="Pfam" id="PF09669">
    <property type="entry name" value="Phage_pRha"/>
    <property type="match status" value="1"/>
</dbReference>
<name>A5MYL4_CLOK5</name>
<dbReference type="STRING" id="431943.CKL_1850"/>
<organism evidence="2 3">
    <name type="scientific">Clostridium kluyveri (strain ATCC 8527 / DSM 555 / NBRC 12016 / NCIMB 10680 / K1)</name>
    <dbReference type="NCBI Taxonomy" id="431943"/>
    <lineage>
        <taxon>Bacteria</taxon>
        <taxon>Bacillati</taxon>
        <taxon>Bacillota</taxon>
        <taxon>Clostridia</taxon>
        <taxon>Eubacteriales</taxon>
        <taxon>Clostridiaceae</taxon>
        <taxon>Clostridium</taxon>
    </lineage>
</organism>
<accession>A5MYL4</accession>
<dbReference type="InterPro" id="IPR014054">
    <property type="entry name" value="Phage_regulatory_Rha"/>
</dbReference>
<dbReference type="eggNOG" id="COG3646">
    <property type="taxonomic scope" value="Bacteria"/>
</dbReference>
<dbReference type="HOGENOM" id="CLU_046670_9_0_9"/>